<reference evidence="4 5" key="1">
    <citation type="submission" date="2019-07" db="EMBL/GenBank/DDBJ databases">
        <title>Tomitella cavernea sp. nov., an actinomycete isolated from soil.</title>
        <authorList>
            <person name="Cheng J."/>
        </authorList>
    </citation>
    <scope>NUCLEOTIDE SEQUENCE [LARGE SCALE GENOMIC DNA]</scope>
    <source>
        <strain evidence="4 5">HY188</strain>
    </source>
</reference>
<evidence type="ECO:0000256" key="2">
    <source>
        <dbReference type="SAM" id="MobiDB-lite"/>
    </source>
</evidence>
<keyword evidence="3" id="KW-0732">Signal</keyword>
<dbReference type="RefSeq" id="WP_143905801.1">
    <property type="nucleotide sequence ID" value="NZ_CP041765.1"/>
</dbReference>
<organism evidence="4 5">
    <name type="scientific">Tomitella fengzijianii</name>
    <dbReference type="NCBI Taxonomy" id="2597660"/>
    <lineage>
        <taxon>Bacteria</taxon>
        <taxon>Bacillati</taxon>
        <taxon>Actinomycetota</taxon>
        <taxon>Actinomycetes</taxon>
        <taxon>Mycobacteriales</taxon>
        <taxon>Tomitella</taxon>
    </lineage>
</organism>
<feature type="signal peptide" evidence="3">
    <location>
        <begin position="1"/>
        <end position="25"/>
    </location>
</feature>
<dbReference type="SUPFAM" id="SSF49329">
    <property type="entry name" value="Cu,Zn superoxide dismutase-like"/>
    <property type="match status" value="1"/>
</dbReference>
<dbReference type="EMBL" id="CP041765">
    <property type="protein sequence ID" value="QDQ96276.1"/>
    <property type="molecule type" value="Genomic_DNA"/>
</dbReference>
<dbReference type="InterPro" id="IPR036423">
    <property type="entry name" value="SOD-like_Cu/Zn_dom_sf"/>
</dbReference>
<keyword evidence="5" id="KW-1185">Reference proteome</keyword>
<name>A0A516WZJ1_9ACTN</name>
<dbReference type="Gene3D" id="2.60.40.200">
    <property type="entry name" value="Superoxide dismutase, copper/zinc binding domain"/>
    <property type="match status" value="1"/>
</dbReference>
<dbReference type="Proteomes" id="UP000317344">
    <property type="component" value="Chromosome"/>
</dbReference>
<feature type="region of interest" description="Disordered" evidence="2">
    <location>
        <begin position="98"/>
        <end position="143"/>
    </location>
</feature>
<reference evidence="4 5" key="2">
    <citation type="submission" date="2019-07" db="EMBL/GenBank/DDBJ databases">
        <authorList>
            <person name="Huang Y."/>
        </authorList>
    </citation>
    <scope>NUCLEOTIDE SEQUENCE [LARGE SCALE GENOMIC DNA]</scope>
    <source>
        <strain evidence="4 5">HY188</strain>
    </source>
</reference>
<dbReference type="KEGG" id="toy:FO059_01615"/>
<evidence type="ECO:0000256" key="1">
    <source>
        <dbReference type="ARBA" id="ARBA00010457"/>
    </source>
</evidence>
<comment type="similarity">
    <text evidence="1">Belongs to the Cu-Zn superoxide dismutase family.</text>
</comment>
<evidence type="ECO:0000256" key="3">
    <source>
        <dbReference type="SAM" id="SignalP"/>
    </source>
</evidence>
<evidence type="ECO:0000313" key="4">
    <source>
        <dbReference type="EMBL" id="QDQ96276.1"/>
    </source>
</evidence>
<proteinExistence type="inferred from homology"/>
<dbReference type="PROSITE" id="PS51257">
    <property type="entry name" value="PROKAR_LIPOPROTEIN"/>
    <property type="match status" value="1"/>
</dbReference>
<accession>A0A516WZJ1</accession>
<evidence type="ECO:0000313" key="5">
    <source>
        <dbReference type="Proteomes" id="UP000317344"/>
    </source>
</evidence>
<feature type="compositionally biased region" description="Polar residues" evidence="2">
    <location>
        <begin position="98"/>
        <end position="108"/>
    </location>
</feature>
<protein>
    <submittedName>
        <fullName evidence="4">Superoxide dismutase family protein</fullName>
    </submittedName>
</protein>
<feature type="chain" id="PRO_5039289253" evidence="3">
    <location>
        <begin position="26"/>
        <end position="204"/>
    </location>
</feature>
<dbReference type="OrthoDB" id="3297424at2"/>
<sequence>MDARRATSAKCAAAAVALAAAATTAACGSDAAAPPPADAAPPTSHVTAGAFLTPEIASNAVTYDPAKVPLNSTATVTESVHGSQTVVTLNVSGLQPSTEYGVHATTQPCGKEPGSAGARYQNRPDPASSTGQPSTDPEYANPSNELWLDFTTTAADTAYGTRTLGWTFRPGEARSLVFLDHLTSTGSQDAGDAGARLACLDVDF</sequence>
<dbReference type="AlphaFoldDB" id="A0A516WZJ1"/>
<dbReference type="GO" id="GO:0006801">
    <property type="term" value="P:superoxide metabolic process"/>
    <property type="evidence" value="ECO:0007669"/>
    <property type="project" value="InterPro"/>
</dbReference>
<dbReference type="GO" id="GO:0046872">
    <property type="term" value="F:metal ion binding"/>
    <property type="evidence" value="ECO:0007669"/>
    <property type="project" value="InterPro"/>
</dbReference>
<gene>
    <name evidence="4" type="ORF">FO059_01615</name>
</gene>